<organism evidence="1 2">
    <name type="scientific">Papaver atlanticum</name>
    <dbReference type="NCBI Taxonomy" id="357466"/>
    <lineage>
        <taxon>Eukaryota</taxon>
        <taxon>Viridiplantae</taxon>
        <taxon>Streptophyta</taxon>
        <taxon>Embryophyta</taxon>
        <taxon>Tracheophyta</taxon>
        <taxon>Spermatophyta</taxon>
        <taxon>Magnoliopsida</taxon>
        <taxon>Ranunculales</taxon>
        <taxon>Papaveraceae</taxon>
        <taxon>Papaveroideae</taxon>
        <taxon>Papaver</taxon>
    </lineage>
</organism>
<reference evidence="1" key="1">
    <citation type="submission" date="2022-04" db="EMBL/GenBank/DDBJ databases">
        <title>A functionally conserved STORR gene fusion in Papaver species that diverged 16.8 million years ago.</title>
        <authorList>
            <person name="Catania T."/>
        </authorList>
    </citation>
    <scope>NUCLEOTIDE SEQUENCE</scope>
    <source>
        <strain evidence="1">S-188037</strain>
    </source>
</reference>
<keyword evidence="2" id="KW-1185">Reference proteome</keyword>
<evidence type="ECO:0008006" key="3">
    <source>
        <dbReference type="Google" id="ProtNLM"/>
    </source>
</evidence>
<name>A0AAD4T427_9MAGN</name>
<evidence type="ECO:0000313" key="1">
    <source>
        <dbReference type="EMBL" id="KAI3934145.1"/>
    </source>
</evidence>
<dbReference type="EMBL" id="JAJJMB010006604">
    <property type="protein sequence ID" value="KAI3934145.1"/>
    <property type="molecule type" value="Genomic_DNA"/>
</dbReference>
<proteinExistence type="predicted"/>
<dbReference type="PANTHER" id="PTHR47481">
    <property type="match status" value="1"/>
</dbReference>
<dbReference type="AlphaFoldDB" id="A0AAD4T427"/>
<evidence type="ECO:0000313" key="2">
    <source>
        <dbReference type="Proteomes" id="UP001202328"/>
    </source>
</evidence>
<dbReference type="Proteomes" id="UP001202328">
    <property type="component" value="Unassembled WGS sequence"/>
</dbReference>
<protein>
    <recommendedName>
        <fullName evidence="3">UBN2 domain-containing protein</fullName>
    </recommendedName>
</protein>
<gene>
    <name evidence="1" type="ORF">MKW98_027355</name>
</gene>
<comment type="caution">
    <text evidence="1">The sequence shown here is derived from an EMBL/GenBank/DDBJ whole genome shotgun (WGS) entry which is preliminary data.</text>
</comment>
<feature type="non-terminal residue" evidence="1">
    <location>
        <position position="1"/>
    </location>
</feature>
<dbReference type="PANTHER" id="PTHR47481:SF31">
    <property type="entry name" value="OS01G0873500 PROTEIN"/>
    <property type="match status" value="1"/>
</dbReference>
<sequence>TLTQSVFADIPDFTYSRELWQYLANTYAAPTAARSLKLRHQLQTFQRYNLSISAYLAKITSIRDSLLTSSSPLSDVELVLNTLRGLGPDYQAFSTAIETHSTLPSFSEFKSLLLNHEIRLTQYNQPTPDSTPSTAFYGSTFSSSSSSNFQPSRFYNNSGRGNNFYRGGSGGNNGSFRGNHGGGLGNGGRGCGVPFSSSYSFGNQSPQQTQSILGSPPSSFTGSKQPCQICEFKNSHGIEVLQQIQSLFSGS</sequence>
<dbReference type="Pfam" id="PF14223">
    <property type="entry name" value="Retrotran_gag_2"/>
    <property type="match status" value="1"/>
</dbReference>
<accession>A0AAD4T427</accession>